<dbReference type="EMBL" id="JAZHXJ010000790">
    <property type="protein sequence ID" value="KAL1851360.1"/>
    <property type="molecule type" value="Genomic_DNA"/>
</dbReference>
<organism evidence="1 2">
    <name type="scientific">Phialemonium thermophilum</name>
    <dbReference type="NCBI Taxonomy" id="223376"/>
    <lineage>
        <taxon>Eukaryota</taxon>
        <taxon>Fungi</taxon>
        <taxon>Dikarya</taxon>
        <taxon>Ascomycota</taxon>
        <taxon>Pezizomycotina</taxon>
        <taxon>Sordariomycetes</taxon>
        <taxon>Sordariomycetidae</taxon>
        <taxon>Cephalothecales</taxon>
        <taxon>Cephalothecaceae</taxon>
        <taxon>Phialemonium</taxon>
    </lineage>
</organism>
<accession>A0ABR3W265</accession>
<sequence length="123" mass="12142">MLLKARPSRPSLSESWAADGDGVEVDVAAGRAAVAVGDGPGGAREALGGAALGGVVEGLAVDGAARGLGAEDPEVAGARVEVQVQGLRRGADGHGVVRLSTLSPRMRATAAARSSGTATPYLW</sequence>
<comment type="caution">
    <text evidence="1">The sequence shown here is derived from an EMBL/GenBank/DDBJ whole genome shotgun (WGS) entry which is preliminary data.</text>
</comment>
<name>A0ABR3W265_9PEZI</name>
<protein>
    <submittedName>
        <fullName evidence="1">Uncharacterized protein</fullName>
    </submittedName>
</protein>
<reference evidence="1 2" key="1">
    <citation type="journal article" date="2024" name="Commun. Biol.">
        <title>Comparative genomic analysis of thermophilic fungi reveals convergent evolutionary adaptations and gene losses.</title>
        <authorList>
            <person name="Steindorff A.S."/>
            <person name="Aguilar-Pontes M.V."/>
            <person name="Robinson A.J."/>
            <person name="Andreopoulos B."/>
            <person name="LaButti K."/>
            <person name="Kuo A."/>
            <person name="Mondo S."/>
            <person name="Riley R."/>
            <person name="Otillar R."/>
            <person name="Haridas S."/>
            <person name="Lipzen A."/>
            <person name="Grimwood J."/>
            <person name="Schmutz J."/>
            <person name="Clum A."/>
            <person name="Reid I.D."/>
            <person name="Moisan M.C."/>
            <person name="Butler G."/>
            <person name="Nguyen T.T.M."/>
            <person name="Dewar K."/>
            <person name="Conant G."/>
            <person name="Drula E."/>
            <person name="Henrissat B."/>
            <person name="Hansel C."/>
            <person name="Singer S."/>
            <person name="Hutchinson M.I."/>
            <person name="de Vries R.P."/>
            <person name="Natvig D.O."/>
            <person name="Powell A.J."/>
            <person name="Tsang A."/>
            <person name="Grigoriev I.V."/>
        </authorList>
    </citation>
    <scope>NUCLEOTIDE SEQUENCE [LARGE SCALE GENOMIC DNA]</scope>
    <source>
        <strain evidence="1 2">ATCC 24622</strain>
    </source>
</reference>
<evidence type="ECO:0000313" key="2">
    <source>
        <dbReference type="Proteomes" id="UP001586593"/>
    </source>
</evidence>
<keyword evidence="2" id="KW-1185">Reference proteome</keyword>
<gene>
    <name evidence="1" type="ORF">VTK73DRAFT_9452</name>
</gene>
<dbReference type="Proteomes" id="UP001586593">
    <property type="component" value="Unassembled WGS sequence"/>
</dbReference>
<proteinExistence type="predicted"/>
<evidence type="ECO:0000313" key="1">
    <source>
        <dbReference type="EMBL" id="KAL1851360.1"/>
    </source>
</evidence>